<dbReference type="STRING" id="1432562.WN59_13005"/>
<organism evidence="5 6">
    <name type="scientific">Salinicoccus sediminis</name>
    <dbReference type="NCBI Taxonomy" id="1432562"/>
    <lineage>
        <taxon>Bacteria</taxon>
        <taxon>Bacillati</taxon>
        <taxon>Bacillota</taxon>
        <taxon>Bacilli</taxon>
        <taxon>Bacillales</taxon>
        <taxon>Staphylococcaceae</taxon>
        <taxon>Salinicoccus</taxon>
    </lineage>
</organism>
<dbReference type="InterPro" id="IPR000835">
    <property type="entry name" value="HTH_MarR-typ"/>
</dbReference>
<dbReference type="SUPFAM" id="SSF46785">
    <property type="entry name" value="Winged helix' DNA-binding domain"/>
    <property type="match status" value="1"/>
</dbReference>
<dbReference type="PROSITE" id="PS01117">
    <property type="entry name" value="HTH_MARR_1"/>
    <property type="match status" value="1"/>
</dbReference>
<keyword evidence="2" id="KW-0238">DNA-binding</keyword>
<keyword evidence="3" id="KW-0804">Transcription</keyword>
<sequence>MDKDTLLELIHTTEMINNETVLRFMKRFDGKLNISQIMVLYLLRKNGASMPSKISKSLGYTTGAMTGISDRLIKDGYVVKKTSPEDRRAVLLDITDSGIKLLDDAREHGQKISEEIFSILSDEEVRQYTEIQKKILDYYEANE</sequence>
<dbReference type="RefSeq" id="WP_046580793.1">
    <property type="nucleotide sequence ID" value="NZ_LAYZ01000026.1"/>
</dbReference>
<dbReference type="PROSITE" id="PS50995">
    <property type="entry name" value="HTH_MARR_2"/>
    <property type="match status" value="1"/>
</dbReference>
<dbReference type="GO" id="GO:0003700">
    <property type="term" value="F:DNA-binding transcription factor activity"/>
    <property type="evidence" value="ECO:0007669"/>
    <property type="project" value="InterPro"/>
</dbReference>
<dbReference type="Proteomes" id="UP000034287">
    <property type="component" value="Unassembled WGS sequence"/>
</dbReference>
<dbReference type="SMART" id="SM00347">
    <property type="entry name" value="HTH_MARR"/>
    <property type="match status" value="1"/>
</dbReference>
<feature type="domain" description="HTH marR-type" evidence="4">
    <location>
        <begin position="1"/>
        <end position="137"/>
    </location>
</feature>
<keyword evidence="1" id="KW-0805">Transcription regulation</keyword>
<dbReference type="OrthoDB" id="166070at2"/>
<evidence type="ECO:0000313" key="5">
    <source>
        <dbReference type="EMBL" id="KKK32956.1"/>
    </source>
</evidence>
<gene>
    <name evidence="5" type="ORF">WN59_13005</name>
</gene>
<reference evidence="5 6" key="1">
    <citation type="submission" date="2015-04" db="EMBL/GenBank/DDBJ databases">
        <title>Taxonomic description and genome sequence of Salinicoccus sediminis sp. nov., a novel hyper halotolerant bacterium isolated from marine sediment.</title>
        <authorList>
            <person name="Mathan Kumar R."/>
            <person name="Kaur G."/>
            <person name="Kumar N."/>
            <person name="Kumar A."/>
            <person name="Singh N.K."/>
            <person name="Kaur N."/>
            <person name="Mayilraj S."/>
        </authorList>
    </citation>
    <scope>NUCLEOTIDE SEQUENCE [LARGE SCALE GENOMIC DNA]</scope>
    <source>
        <strain evidence="5 6">SV-16</strain>
    </source>
</reference>
<dbReference type="PANTHER" id="PTHR42756">
    <property type="entry name" value="TRANSCRIPTIONAL REGULATOR, MARR"/>
    <property type="match status" value="1"/>
</dbReference>
<keyword evidence="6" id="KW-1185">Reference proteome</keyword>
<protein>
    <recommendedName>
        <fullName evidence="4">HTH marR-type domain-containing protein</fullName>
    </recommendedName>
</protein>
<dbReference type="InterPro" id="IPR023187">
    <property type="entry name" value="Tscrpt_reg_MarR-type_CS"/>
</dbReference>
<dbReference type="Gene3D" id="1.10.10.10">
    <property type="entry name" value="Winged helix-like DNA-binding domain superfamily/Winged helix DNA-binding domain"/>
    <property type="match status" value="1"/>
</dbReference>
<evidence type="ECO:0000259" key="4">
    <source>
        <dbReference type="PROSITE" id="PS50995"/>
    </source>
</evidence>
<dbReference type="InterPro" id="IPR036390">
    <property type="entry name" value="WH_DNA-bd_sf"/>
</dbReference>
<evidence type="ECO:0000256" key="3">
    <source>
        <dbReference type="ARBA" id="ARBA00023163"/>
    </source>
</evidence>
<dbReference type="GO" id="GO:0003677">
    <property type="term" value="F:DNA binding"/>
    <property type="evidence" value="ECO:0007669"/>
    <property type="project" value="UniProtKB-KW"/>
</dbReference>
<dbReference type="PRINTS" id="PR00598">
    <property type="entry name" value="HTHMARR"/>
</dbReference>
<dbReference type="PATRIC" id="fig|1432562.3.peg.2610"/>
<dbReference type="EMBL" id="LAYZ01000026">
    <property type="protein sequence ID" value="KKK32956.1"/>
    <property type="molecule type" value="Genomic_DNA"/>
</dbReference>
<evidence type="ECO:0000313" key="6">
    <source>
        <dbReference type="Proteomes" id="UP000034287"/>
    </source>
</evidence>
<dbReference type="Pfam" id="PF01047">
    <property type="entry name" value="MarR"/>
    <property type="match status" value="1"/>
</dbReference>
<proteinExistence type="predicted"/>
<comment type="caution">
    <text evidence="5">The sequence shown here is derived from an EMBL/GenBank/DDBJ whole genome shotgun (WGS) entry which is preliminary data.</text>
</comment>
<dbReference type="InterPro" id="IPR036388">
    <property type="entry name" value="WH-like_DNA-bd_sf"/>
</dbReference>
<evidence type="ECO:0000256" key="1">
    <source>
        <dbReference type="ARBA" id="ARBA00023015"/>
    </source>
</evidence>
<name>A0A0M2SH83_9STAP</name>
<dbReference type="AlphaFoldDB" id="A0A0M2SH83"/>
<evidence type="ECO:0000256" key="2">
    <source>
        <dbReference type="ARBA" id="ARBA00023125"/>
    </source>
</evidence>
<accession>A0A0M2SH83</accession>
<dbReference type="PANTHER" id="PTHR42756:SF1">
    <property type="entry name" value="TRANSCRIPTIONAL REPRESSOR OF EMRAB OPERON"/>
    <property type="match status" value="1"/>
</dbReference>